<evidence type="ECO:0000313" key="3">
    <source>
        <dbReference type="Proteomes" id="UP000886520"/>
    </source>
</evidence>
<keyword evidence="3" id="KW-1185">Reference proteome</keyword>
<reference evidence="2" key="1">
    <citation type="submission" date="2021-01" db="EMBL/GenBank/DDBJ databases">
        <title>Adiantum capillus-veneris genome.</title>
        <authorList>
            <person name="Fang Y."/>
            <person name="Liao Q."/>
        </authorList>
    </citation>
    <scope>NUCLEOTIDE SEQUENCE</scope>
    <source>
        <strain evidence="2">H3</strain>
        <tissue evidence="2">Leaf</tissue>
    </source>
</reference>
<comment type="caution">
    <text evidence="2">The sequence shown here is derived from an EMBL/GenBank/DDBJ whole genome shotgun (WGS) entry which is preliminary data.</text>
</comment>
<name>A0A9D4ZKE0_ADICA</name>
<evidence type="ECO:0000313" key="2">
    <source>
        <dbReference type="EMBL" id="KAI5078878.1"/>
    </source>
</evidence>
<dbReference type="AlphaFoldDB" id="A0A9D4ZKE0"/>
<sequence length="373" mass="42613">MASPSETMCLKETIAMLEKRVKELESSGGESSKADHKNSKAVGRLSQRQSKAIQVAKEDTVEKPVPTYEQLFHFPLKKSDRDPSLLYGKEFLAKYYVDSVHAVHCSNLRTVRGWMKAFDSKLCDLRHNLEGKDELMNFIQEHHDEIEEVMFRGSEYHWKVEDIYTFCLRHRQANRKNEKKKSTLVNTTNLISIEENNLQPINEEVYHPHIDFEKDQNYSEAIITGVQVEALLDVVEEEDEALASNGSFLALIEDVTKSVLKNVLNESVTLQNTKAFNELSNGSHEYDMNFDKDDQETILIKFLEVPTVDALYITLKASFNLAKRSTDFTGDRQEQSVDGMRSSFVVYLLATNKVRISKCDSSPLSVDDVIVVE</sequence>
<gene>
    <name evidence="2" type="ORF">GOP47_0006549</name>
</gene>
<protein>
    <submittedName>
        <fullName evidence="2">Uncharacterized protein</fullName>
    </submittedName>
</protein>
<organism evidence="2 3">
    <name type="scientific">Adiantum capillus-veneris</name>
    <name type="common">Maidenhair fern</name>
    <dbReference type="NCBI Taxonomy" id="13818"/>
    <lineage>
        <taxon>Eukaryota</taxon>
        <taxon>Viridiplantae</taxon>
        <taxon>Streptophyta</taxon>
        <taxon>Embryophyta</taxon>
        <taxon>Tracheophyta</taxon>
        <taxon>Polypodiopsida</taxon>
        <taxon>Polypodiidae</taxon>
        <taxon>Polypodiales</taxon>
        <taxon>Pteridineae</taxon>
        <taxon>Pteridaceae</taxon>
        <taxon>Vittarioideae</taxon>
        <taxon>Adiantum</taxon>
    </lineage>
</organism>
<accession>A0A9D4ZKE0</accession>
<proteinExistence type="predicted"/>
<dbReference type="EMBL" id="JABFUD020000006">
    <property type="protein sequence ID" value="KAI5078878.1"/>
    <property type="molecule type" value="Genomic_DNA"/>
</dbReference>
<evidence type="ECO:0000256" key="1">
    <source>
        <dbReference type="SAM" id="MobiDB-lite"/>
    </source>
</evidence>
<dbReference type="Proteomes" id="UP000886520">
    <property type="component" value="Chromosome 6"/>
</dbReference>
<feature type="region of interest" description="Disordered" evidence="1">
    <location>
        <begin position="21"/>
        <end position="49"/>
    </location>
</feature>